<feature type="compositionally biased region" description="Acidic residues" evidence="7">
    <location>
        <begin position="253"/>
        <end position="270"/>
    </location>
</feature>
<feature type="compositionally biased region" description="Acidic residues" evidence="7">
    <location>
        <begin position="131"/>
        <end position="147"/>
    </location>
</feature>
<keyword evidence="3" id="KW-0853">WD repeat</keyword>
<evidence type="ECO:0000256" key="4">
    <source>
        <dbReference type="ARBA" id="ARBA00022737"/>
    </source>
</evidence>
<dbReference type="InterPro" id="IPR001680">
    <property type="entry name" value="WD40_rpt"/>
</dbReference>
<keyword evidence="4" id="KW-0677">Repeat</keyword>
<feature type="region of interest" description="Disordered" evidence="7">
    <location>
        <begin position="1"/>
        <end position="190"/>
    </location>
</feature>
<evidence type="ECO:0000256" key="6">
    <source>
        <dbReference type="ARBA" id="ARBA00025767"/>
    </source>
</evidence>
<dbReference type="STRING" id="1448308.A0A2T2NGH0"/>
<accession>A0A2T2NGH0</accession>
<dbReference type="InterPro" id="IPR015943">
    <property type="entry name" value="WD40/YVTN_repeat-like_dom_sf"/>
</dbReference>
<feature type="compositionally biased region" description="Basic and acidic residues" evidence="7">
    <location>
        <begin position="7"/>
        <end position="18"/>
    </location>
</feature>
<evidence type="ECO:0000256" key="3">
    <source>
        <dbReference type="ARBA" id="ARBA00022574"/>
    </source>
</evidence>
<dbReference type="OrthoDB" id="1935146at2759"/>
<dbReference type="AlphaFoldDB" id="A0A2T2NGH0"/>
<dbReference type="InterPro" id="IPR045161">
    <property type="entry name" value="Utp18"/>
</dbReference>
<evidence type="ECO:0000256" key="1">
    <source>
        <dbReference type="ARBA" id="ARBA00004604"/>
    </source>
</evidence>
<evidence type="ECO:0000256" key="5">
    <source>
        <dbReference type="ARBA" id="ARBA00023242"/>
    </source>
</evidence>
<keyword evidence="5" id="KW-0539">Nucleus</keyword>
<evidence type="ECO:0000313" key="9">
    <source>
        <dbReference type="Proteomes" id="UP000240883"/>
    </source>
</evidence>
<dbReference type="EMBL" id="KZ678138">
    <property type="protein sequence ID" value="PSN64527.1"/>
    <property type="molecule type" value="Genomic_DNA"/>
</dbReference>
<proteinExistence type="inferred from homology"/>
<feature type="compositionally biased region" description="Acidic residues" evidence="7">
    <location>
        <begin position="67"/>
        <end position="76"/>
    </location>
</feature>
<evidence type="ECO:0000256" key="7">
    <source>
        <dbReference type="SAM" id="MobiDB-lite"/>
    </source>
</evidence>
<dbReference type="GO" id="GO:0034388">
    <property type="term" value="C:Pwp2p-containing subcomplex of 90S preribosome"/>
    <property type="evidence" value="ECO:0007669"/>
    <property type="project" value="TreeGrafter"/>
</dbReference>
<feature type="compositionally biased region" description="Low complexity" evidence="7">
    <location>
        <begin position="155"/>
        <end position="169"/>
    </location>
</feature>
<gene>
    <name evidence="8" type="ORF">BS50DRAFT_575973</name>
</gene>
<dbReference type="PANTHER" id="PTHR18359">
    <property type="entry name" value="WD-REPEAT PROTEIN-RELATED"/>
    <property type="match status" value="1"/>
</dbReference>
<evidence type="ECO:0000313" key="8">
    <source>
        <dbReference type="EMBL" id="PSN64527.1"/>
    </source>
</evidence>
<keyword evidence="2" id="KW-0698">rRNA processing</keyword>
<reference evidence="8 9" key="1">
    <citation type="journal article" date="2018" name="Front. Microbiol.">
        <title>Genome-Wide Analysis of Corynespora cassiicola Leaf Fall Disease Putative Effectors.</title>
        <authorList>
            <person name="Lopez D."/>
            <person name="Ribeiro S."/>
            <person name="Label P."/>
            <person name="Fumanal B."/>
            <person name="Venisse J.S."/>
            <person name="Kohler A."/>
            <person name="de Oliveira R.R."/>
            <person name="Labutti K."/>
            <person name="Lipzen A."/>
            <person name="Lail K."/>
            <person name="Bauer D."/>
            <person name="Ohm R.A."/>
            <person name="Barry K.W."/>
            <person name="Spatafora J."/>
            <person name="Grigoriev I.V."/>
            <person name="Martin F.M."/>
            <person name="Pujade-Renaud V."/>
        </authorList>
    </citation>
    <scope>NUCLEOTIDE SEQUENCE [LARGE SCALE GENOMIC DNA]</scope>
    <source>
        <strain evidence="8 9">Philippines</strain>
    </source>
</reference>
<feature type="region of interest" description="Disordered" evidence="7">
    <location>
        <begin position="241"/>
        <end position="270"/>
    </location>
</feature>
<dbReference type="SUPFAM" id="SSF50978">
    <property type="entry name" value="WD40 repeat-like"/>
    <property type="match status" value="1"/>
</dbReference>
<protein>
    <submittedName>
        <fullName evidence="8">WD40 repeat-like protein</fullName>
    </submittedName>
</protein>
<comment type="similarity">
    <text evidence="6">Belongs to the WD repeat UTP18 family.</text>
</comment>
<dbReference type="FunFam" id="2.130.10.10:FF:000549">
    <property type="entry name" value="Small nucleolar ribonucleoprotein complex subunit"/>
    <property type="match status" value="1"/>
</dbReference>
<name>A0A2T2NGH0_CORCC</name>
<dbReference type="PANTHER" id="PTHR18359:SF0">
    <property type="entry name" value="U3 SMALL NUCLEOLAR RNA-ASSOCIATED PROTEIN 18 HOMOLOG"/>
    <property type="match status" value="1"/>
</dbReference>
<feature type="compositionally biased region" description="Acidic residues" evidence="7">
    <location>
        <begin position="170"/>
        <end position="188"/>
    </location>
</feature>
<evidence type="ECO:0000256" key="2">
    <source>
        <dbReference type="ARBA" id="ARBA00022552"/>
    </source>
</evidence>
<sequence length="661" mass="72846">MAPKTKVAQEPREAKRFLAPEPNDLELAVVGHELGDSDAEMQMQLANGQNESDWEGFQEEDKSDKEEGSEDAESDAESMNIVVENKRKEKLVRPKDKEEEDLERLVFGDAAGFREGLESFSLAQTGGGIEDSSDEEADDKELDDVADQDLFFFDSGPVPAPGSSKPAAAAEDDLEDEEDQPAWEDSDDERVVVSLASVPQLRKLRETEADDVVDGKEYARRLRKQYERLYPTPNWAIEATGKAKRKRRRTMEDGESDEQSASDMEMDDEELSTQPLARLLRDADILSRNARGTAKRRKLQAGTVDIQRLRDVSGAGPSAITSLSFHPTYPLLLSSGPSSTLYLHHVDPNSQPPNPLLTSLHMKHTPLTTTAFHPSASDSRIFLSARRRYFHVWNLATGTIEKVSRVYGHQHEQRTMEYFSLSPDGKYMALRGSSKKGGGVINVLDAMTLQWVTQVRIESRHGVADFVWWGDSNGLCIVGKNGEVTEWSITQGVLGRWTDEGAIGTTVIAVGGKSGRDGWIGGDRWVAIGSSSGIVNIYDRRAWSEKAPTADGTADANSGIPKAPKPVRALENLTTPTSHLAFSPDGQVLAMASRWKHNALKLVHLPSATVFKNWPTEKTSLGRISAIAWGRPSEEDEREGSVALLAVGSETGRVKLWEVRA</sequence>
<dbReference type="Gene3D" id="2.130.10.10">
    <property type="entry name" value="YVTN repeat-like/Quinoprotein amine dehydrogenase"/>
    <property type="match status" value="1"/>
</dbReference>
<keyword evidence="9" id="KW-1185">Reference proteome</keyword>
<dbReference type="SMART" id="SM00320">
    <property type="entry name" value="WD40"/>
    <property type="match status" value="5"/>
</dbReference>
<comment type="subcellular location">
    <subcellularLocation>
        <location evidence="1">Nucleus</location>
        <location evidence="1">Nucleolus</location>
    </subcellularLocation>
</comment>
<organism evidence="8 9">
    <name type="scientific">Corynespora cassiicola Philippines</name>
    <dbReference type="NCBI Taxonomy" id="1448308"/>
    <lineage>
        <taxon>Eukaryota</taxon>
        <taxon>Fungi</taxon>
        <taxon>Dikarya</taxon>
        <taxon>Ascomycota</taxon>
        <taxon>Pezizomycotina</taxon>
        <taxon>Dothideomycetes</taxon>
        <taxon>Pleosporomycetidae</taxon>
        <taxon>Pleosporales</taxon>
        <taxon>Corynesporascaceae</taxon>
        <taxon>Corynespora</taxon>
    </lineage>
</organism>
<dbReference type="InterPro" id="IPR036322">
    <property type="entry name" value="WD40_repeat_dom_sf"/>
</dbReference>
<dbReference type="GO" id="GO:0006364">
    <property type="term" value="P:rRNA processing"/>
    <property type="evidence" value="ECO:0007669"/>
    <property type="project" value="UniProtKB-KW"/>
</dbReference>
<feature type="compositionally biased region" description="Basic and acidic residues" evidence="7">
    <location>
        <begin position="84"/>
        <end position="97"/>
    </location>
</feature>
<dbReference type="Proteomes" id="UP000240883">
    <property type="component" value="Unassembled WGS sequence"/>
</dbReference>
<dbReference type="GO" id="GO:0032040">
    <property type="term" value="C:small-subunit processome"/>
    <property type="evidence" value="ECO:0007669"/>
    <property type="project" value="TreeGrafter"/>
</dbReference>